<evidence type="ECO:0000313" key="4">
    <source>
        <dbReference type="Proteomes" id="UP000245207"/>
    </source>
</evidence>
<proteinExistence type="inferred from homology"/>
<dbReference type="GO" id="GO:0016020">
    <property type="term" value="C:membrane"/>
    <property type="evidence" value="ECO:0007669"/>
    <property type="project" value="InterPro"/>
</dbReference>
<accession>A0A2U1KSS4</accession>
<keyword evidence="2" id="KW-0472">Membrane</keyword>
<name>A0A2U1KSS4_ARTAN</name>
<dbReference type="Proteomes" id="UP000245207">
    <property type="component" value="Unassembled WGS sequence"/>
</dbReference>
<dbReference type="OrthoDB" id="2126698at2759"/>
<dbReference type="PANTHER" id="PTHR11206">
    <property type="entry name" value="MULTIDRUG RESISTANCE PROTEIN"/>
    <property type="match status" value="1"/>
</dbReference>
<dbReference type="Pfam" id="PF01554">
    <property type="entry name" value="MatE"/>
    <property type="match status" value="1"/>
</dbReference>
<comment type="caution">
    <text evidence="3">The sequence shown here is derived from an EMBL/GenBank/DDBJ whole genome shotgun (WGS) entry which is preliminary data.</text>
</comment>
<dbReference type="GO" id="GO:0042910">
    <property type="term" value="F:xenobiotic transmembrane transporter activity"/>
    <property type="evidence" value="ECO:0007669"/>
    <property type="project" value="InterPro"/>
</dbReference>
<comment type="similarity">
    <text evidence="1">Belongs to the multi antimicrobial extrusion (MATE) (TC 2.A.66.1) family.</text>
</comment>
<gene>
    <name evidence="3" type="ORF">CTI12_AA568690</name>
</gene>
<dbReference type="InterPro" id="IPR002528">
    <property type="entry name" value="MATE_fam"/>
</dbReference>
<dbReference type="EMBL" id="PKPP01014326">
    <property type="protein sequence ID" value="PWA39795.1"/>
    <property type="molecule type" value="Genomic_DNA"/>
</dbReference>
<protein>
    <submittedName>
        <fullName evidence="3">Protein DETOXIFICATION 49</fullName>
    </submittedName>
</protein>
<reference evidence="3 4" key="1">
    <citation type="journal article" date="2018" name="Mol. Plant">
        <title>The genome of Artemisia annua provides insight into the evolution of Asteraceae family and artemisinin biosynthesis.</title>
        <authorList>
            <person name="Shen Q."/>
            <person name="Zhang L."/>
            <person name="Liao Z."/>
            <person name="Wang S."/>
            <person name="Yan T."/>
            <person name="Shi P."/>
            <person name="Liu M."/>
            <person name="Fu X."/>
            <person name="Pan Q."/>
            <person name="Wang Y."/>
            <person name="Lv Z."/>
            <person name="Lu X."/>
            <person name="Zhang F."/>
            <person name="Jiang W."/>
            <person name="Ma Y."/>
            <person name="Chen M."/>
            <person name="Hao X."/>
            <person name="Li L."/>
            <person name="Tang Y."/>
            <person name="Lv G."/>
            <person name="Zhou Y."/>
            <person name="Sun X."/>
            <person name="Brodelius P.E."/>
            <person name="Rose J.K.C."/>
            <person name="Tang K."/>
        </authorList>
    </citation>
    <scope>NUCLEOTIDE SEQUENCE [LARGE SCALE GENOMIC DNA]</scope>
    <source>
        <strain evidence="4">cv. Huhao1</strain>
        <tissue evidence="3">Leaf</tissue>
    </source>
</reference>
<evidence type="ECO:0000256" key="1">
    <source>
        <dbReference type="ARBA" id="ARBA00010199"/>
    </source>
</evidence>
<feature type="transmembrane region" description="Helical" evidence="2">
    <location>
        <begin position="59"/>
        <end position="80"/>
    </location>
</feature>
<organism evidence="3 4">
    <name type="scientific">Artemisia annua</name>
    <name type="common">Sweet wormwood</name>
    <dbReference type="NCBI Taxonomy" id="35608"/>
    <lineage>
        <taxon>Eukaryota</taxon>
        <taxon>Viridiplantae</taxon>
        <taxon>Streptophyta</taxon>
        <taxon>Embryophyta</taxon>
        <taxon>Tracheophyta</taxon>
        <taxon>Spermatophyta</taxon>
        <taxon>Magnoliopsida</taxon>
        <taxon>eudicotyledons</taxon>
        <taxon>Gunneridae</taxon>
        <taxon>Pentapetalae</taxon>
        <taxon>asterids</taxon>
        <taxon>campanulids</taxon>
        <taxon>Asterales</taxon>
        <taxon>Asteraceae</taxon>
        <taxon>Asteroideae</taxon>
        <taxon>Anthemideae</taxon>
        <taxon>Artemisiinae</taxon>
        <taxon>Artemisia</taxon>
    </lineage>
</organism>
<evidence type="ECO:0000313" key="3">
    <source>
        <dbReference type="EMBL" id="PWA39795.1"/>
    </source>
</evidence>
<dbReference type="AlphaFoldDB" id="A0A2U1KSS4"/>
<sequence length="126" mass="14004">MAMDGITSQAFRAQPILVFFGQDPKVASLAATYTYFTIPTLFLQCFFHPIKVYLRAKKVTKPFIIGATLAVVFHVAALMLKSLVKGKTFFTSHKATWNSEKGKEVGKGFIVVFPNCFIGHEDLVIV</sequence>
<keyword evidence="4" id="KW-1185">Reference proteome</keyword>
<feature type="transmembrane region" description="Helical" evidence="2">
    <location>
        <begin position="26"/>
        <end position="47"/>
    </location>
</feature>
<evidence type="ECO:0000256" key="2">
    <source>
        <dbReference type="SAM" id="Phobius"/>
    </source>
</evidence>
<dbReference type="GO" id="GO:0015297">
    <property type="term" value="F:antiporter activity"/>
    <property type="evidence" value="ECO:0007669"/>
    <property type="project" value="InterPro"/>
</dbReference>
<keyword evidence="2" id="KW-0812">Transmembrane</keyword>
<dbReference type="STRING" id="35608.A0A2U1KSS4"/>
<keyword evidence="2" id="KW-1133">Transmembrane helix</keyword>